<evidence type="ECO:0000256" key="1">
    <source>
        <dbReference type="SAM" id="MobiDB-lite"/>
    </source>
</evidence>
<reference evidence="2" key="1">
    <citation type="submission" date="2021-05" db="EMBL/GenBank/DDBJ databases">
        <authorList>
            <person name="Alioto T."/>
            <person name="Alioto T."/>
            <person name="Gomez Garrido J."/>
        </authorList>
    </citation>
    <scope>NUCLEOTIDE SEQUENCE</scope>
</reference>
<proteinExistence type="predicted"/>
<name>A0A8D8R5R3_9HEMI</name>
<dbReference type="EMBL" id="HBUF01125565">
    <property type="protein sequence ID" value="CAG6643100.1"/>
    <property type="molecule type" value="Transcribed_RNA"/>
</dbReference>
<evidence type="ECO:0000313" key="2">
    <source>
        <dbReference type="EMBL" id="CAG6643094.1"/>
    </source>
</evidence>
<feature type="compositionally biased region" description="Basic residues" evidence="1">
    <location>
        <begin position="46"/>
        <end position="56"/>
    </location>
</feature>
<organism evidence="2">
    <name type="scientific">Cacopsylla melanoneura</name>
    <dbReference type="NCBI Taxonomy" id="428564"/>
    <lineage>
        <taxon>Eukaryota</taxon>
        <taxon>Metazoa</taxon>
        <taxon>Ecdysozoa</taxon>
        <taxon>Arthropoda</taxon>
        <taxon>Hexapoda</taxon>
        <taxon>Insecta</taxon>
        <taxon>Pterygota</taxon>
        <taxon>Neoptera</taxon>
        <taxon>Paraneoptera</taxon>
        <taxon>Hemiptera</taxon>
        <taxon>Sternorrhyncha</taxon>
        <taxon>Psylloidea</taxon>
        <taxon>Psyllidae</taxon>
        <taxon>Psyllinae</taxon>
        <taxon>Cacopsylla</taxon>
    </lineage>
</organism>
<feature type="region of interest" description="Disordered" evidence="1">
    <location>
        <begin position="23"/>
        <end position="60"/>
    </location>
</feature>
<dbReference type="EMBL" id="HBUF01125563">
    <property type="protein sequence ID" value="CAG6643094.1"/>
    <property type="molecule type" value="Transcribed_RNA"/>
</dbReference>
<feature type="compositionally biased region" description="Pro residues" evidence="1">
    <location>
        <begin position="26"/>
        <end position="37"/>
    </location>
</feature>
<accession>A0A8D8R5R3</accession>
<sequence>MYSRNTVKRYDRVGHYLTFLTCRMATPPPPRPPPSPSPSLREGGRPKKTSSPRRRMTPNCLSPCTTFRRGVIINLVLRKVIKSGSYPTTSPASGARRTVHPAWSAGCLATTSLLSTPLRNTPGTMDRSRGTPQSISCPAGLTVASWCGRVNRRPARGRYRYDMKDGCTTIG</sequence>
<dbReference type="EMBL" id="HBUF01125564">
    <property type="protein sequence ID" value="CAG6643097.1"/>
    <property type="molecule type" value="Transcribed_RNA"/>
</dbReference>
<protein>
    <submittedName>
        <fullName evidence="2">Uncharacterized protein</fullName>
    </submittedName>
</protein>
<dbReference type="AlphaFoldDB" id="A0A8D8R5R3"/>